<comment type="caution">
    <text evidence="1">The sequence shown here is derived from an EMBL/GenBank/DDBJ whole genome shotgun (WGS) entry which is preliminary data.</text>
</comment>
<dbReference type="AlphaFoldDB" id="A0A0R3KCP8"/>
<dbReference type="EMBL" id="LLXZ01000227">
    <property type="protein sequence ID" value="KRQ93304.1"/>
    <property type="molecule type" value="Genomic_DNA"/>
</dbReference>
<evidence type="ECO:0000313" key="2">
    <source>
        <dbReference type="Proteomes" id="UP000050863"/>
    </source>
</evidence>
<dbReference type="Proteomes" id="UP000050863">
    <property type="component" value="Unassembled WGS sequence"/>
</dbReference>
<accession>A0A0R3KCP8</accession>
<evidence type="ECO:0008006" key="3">
    <source>
        <dbReference type="Google" id="ProtNLM"/>
    </source>
</evidence>
<organism evidence="1 2">
    <name type="scientific">Bradyrhizobium jicamae</name>
    <dbReference type="NCBI Taxonomy" id="280332"/>
    <lineage>
        <taxon>Bacteria</taxon>
        <taxon>Pseudomonadati</taxon>
        <taxon>Pseudomonadota</taxon>
        <taxon>Alphaproteobacteria</taxon>
        <taxon>Hyphomicrobiales</taxon>
        <taxon>Nitrobacteraceae</taxon>
        <taxon>Bradyrhizobium</taxon>
    </lineage>
</organism>
<evidence type="ECO:0000313" key="1">
    <source>
        <dbReference type="EMBL" id="KRQ93304.1"/>
    </source>
</evidence>
<protein>
    <recommendedName>
        <fullName evidence="3">Transposase</fullName>
    </recommendedName>
</protein>
<keyword evidence="2" id="KW-1185">Reference proteome</keyword>
<name>A0A0R3KCP8_9BRAD</name>
<sequence>MAKRWSAEDIRDLRALAQEYSAQAIAEKMDRSVGGGAFKAHQLGLYLKPRSRLADIDGPSLDRDHREAADA</sequence>
<proteinExistence type="predicted"/>
<reference evidence="1 2" key="1">
    <citation type="submission" date="2014-03" db="EMBL/GenBank/DDBJ databases">
        <title>Bradyrhizobium valentinum sp. nov., isolated from effective nodules of Lupinus mariae-josephae, a lupine endemic of basic-lime soils in Eastern Spain.</title>
        <authorList>
            <person name="Duran D."/>
            <person name="Rey L."/>
            <person name="Navarro A."/>
            <person name="Busquets A."/>
            <person name="Imperial J."/>
            <person name="Ruiz-Argueso T."/>
        </authorList>
    </citation>
    <scope>NUCLEOTIDE SEQUENCE [LARGE SCALE GENOMIC DNA]</scope>
    <source>
        <strain evidence="1 2">PAC68</strain>
    </source>
</reference>
<gene>
    <name evidence="1" type="ORF">CQ12_22475</name>
</gene>